<evidence type="ECO:0000313" key="5">
    <source>
        <dbReference type="Proteomes" id="UP000479000"/>
    </source>
</evidence>
<keyword evidence="2 3" id="KW-0175">Coiled coil</keyword>
<name>A0A6H5GSY0_9HEMI</name>
<sequence length="176" mass="20437">MSVARTNLQPDFRKCPLTNKYLKLRLVLQKPFLDAFLDRRDSGSRSASRTGCLRSGERADNWRASRQDLEGLKRGPGGLHDRIWRASRPDELRGECGRERGVTFHQREELIEEIEENREKMRALNADLQAILDEKEEIVIARDAYRFKVHRLNHEIQALLNSKATIDIDGLIMENK</sequence>
<evidence type="ECO:0000256" key="2">
    <source>
        <dbReference type="ARBA" id="ARBA00023054"/>
    </source>
</evidence>
<dbReference type="PANTHER" id="PTHR21682">
    <property type="entry name" value="COILED-COIL DOMAIN-CONTAINING PROTEIN 149"/>
    <property type="match status" value="1"/>
</dbReference>
<dbReference type="Proteomes" id="UP000479000">
    <property type="component" value="Unassembled WGS sequence"/>
</dbReference>
<organism evidence="4 5">
    <name type="scientific">Nesidiocoris tenuis</name>
    <dbReference type="NCBI Taxonomy" id="355587"/>
    <lineage>
        <taxon>Eukaryota</taxon>
        <taxon>Metazoa</taxon>
        <taxon>Ecdysozoa</taxon>
        <taxon>Arthropoda</taxon>
        <taxon>Hexapoda</taxon>
        <taxon>Insecta</taxon>
        <taxon>Pterygota</taxon>
        <taxon>Neoptera</taxon>
        <taxon>Paraneoptera</taxon>
        <taxon>Hemiptera</taxon>
        <taxon>Heteroptera</taxon>
        <taxon>Panheteroptera</taxon>
        <taxon>Cimicomorpha</taxon>
        <taxon>Miridae</taxon>
        <taxon>Dicyphina</taxon>
        <taxon>Nesidiocoris</taxon>
    </lineage>
</organism>
<feature type="coiled-coil region" evidence="3">
    <location>
        <begin position="104"/>
        <end position="138"/>
    </location>
</feature>
<evidence type="ECO:0000313" key="4">
    <source>
        <dbReference type="EMBL" id="CAB0006483.1"/>
    </source>
</evidence>
<protein>
    <submittedName>
        <fullName evidence="4">Uncharacterized protein</fullName>
    </submittedName>
</protein>
<proteinExistence type="inferred from homology"/>
<dbReference type="InterPro" id="IPR019179">
    <property type="entry name" value="CC149"/>
</dbReference>
<dbReference type="AlphaFoldDB" id="A0A6H5GSY0"/>
<reference evidence="4 5" key="1">
    <citation type="submission" date="2020-02" db="EMBL/GenBank/DDBJ databases">
        <authorList>
            <person name="Ferguson B K."/>
        </authorList>
    </citation>
    <scope>NUCLEOTIDE SEQUENCE [LARGE SCALE GENOMIC DNA]</scope>
</reference>
<accession>A0A6H5GSY0</accession>
<dbReference type="EMBL" id="CADCXU010017667">
    <property type="protein sequence ID" value="CAB0006483.1"/>
    <property type="molecule type" value="Genomic_DNA"/>
</dbReference>
<dbReference type="OrthoDB" id="5917629at2759"/>
<dbReference type="Pfam" id="PF09789">
    <property type="entry name" value="CC149"/>
    <property type="match status" value="1"/>
</dbReference>
<gene>
    <name evidence="4" type="ORF">NTEN_LOCUS11960</name>
</gene>
<comment type="similarity">
    <text evidence="1">Belongs to the CCDC149 family.</text>
</comment>
<keyword evidence="5" id="KW-1185">Reference proteome</keyword>
<evidence type="ECO:0000256" key="3">
    <source>
        <dbReference type="SAM" id="Coils"/>
    </source>
</evidence>
<dbReference type="PANTHER" id="PTHR21682:SF2">
    <property type="entry name" value="COILED-COIL DOMAIN-CONTAINING PROTEIN 149"/>
    <property type="match status" value="1"/>
</dbReference>
<evidence type="ECO:0000256" key="1">
    <source>
        <dbReference type="ARBA" id="ARBA00005872"/>
    </source>
</evidence>